<organism evidence="2">
    <name type="scientific">Graphocephala atropunctata</name>
    <dbReference type="NCBI Taxonomy" id="36148"/>
    <lineage>
        <taxon>Eukaryota</taxon>
        <taxon>Metazoa</taxon>
        <taxon>Ecdysozoa</taxon>
        <taxon>Arthropoda</taxon>
        <taxon>Hexapoda</taxon>
        <taxon>Insecta</taxon>
        <taxon>Pterygota</taxon>
        <taxon>Neoptera</taxon>
        <taxon>Paraneoptera</taxon>
        <taxon>Hemiptera</taxon>
        <taxon>Auchenorrhyncha</taxon>
        <taxon>Membracoidea</taxon>
        <taxon>Cicadellidae</taxon>
        <taxon>Cicadellinae</taxon>
        <taxon>Cicadellini</taxon>
        <taxon>Graphocephala</taxon>
    </lineage>
</organism>
<gene>
    <name evidence="2" type="ORF">g.18171</name>
    <name evidence="1" type="ORF">g.18178</name>
</gene>
<proteinExistence type="predicted"/>
<name>A0A1B6MN65_9HEMI</name>
<dbReference type="InterPro" id="IPR053010">
    <property type="entry name" value="SET_SmydA-8"/>
</dbReference>
<dbReference type="PANTHER" id="PTHR46455">
    <property type="entry name" value="SET AND MYND DOMAIN CONTAINING, ARTHROPOD-SPECIFIC, MEMBER 4, ISOFORM A"/>
    <property type="match status" value="1"/>
</dbReference>
<dbReference type="AlphaFoldDB" id="A0A1B6MN65"/>
<reference evidence="2" key="1">
    <citation type="submission" date="2015-11" db="EMBL/GenBank/DDBJ databases">
        <title>De novo transcriptome assembly of four potential Pierce s Disease insect vectors from Arizona vineyards.</title>
        <authorList>
            <person name="Tassone E.E."/>
        </authorList>
    </citation>
    <scope>NUCLEOTIDE SEQUENCE</scope>
</reference>
<evidence type="ECO:0000313" key="1">
    <source>
        <dbReference type="EMBL" id="JAT21629.1"/>
    </source>
</evidence>
<dbReference type="EMBL" id="GEBQ01002593">
    <property type="protein sequence ID" value="JAT37384.1"/>
    <property type="molecule type" value="Transcribed_RNA"/>
</dbReference>
<dbReference type="EMBL" id="GEBQ01018348">
    <property type="protein sequence ID" value="JAT21629.1"/>
    <property type="molecule type" value="Transcribed_RNA"/>
</dbReference>
<protein>
    <submittedName>
        <fullName evidence="2">Uncharacterized protein</fullName>
    </submittedName>
</protein>
<evidence type="ECO:0000313" key="2">
    <source>
        <dbReference type="EMBL" id="JAT37384.1"/>
    </source>
</evidence>
<sequence length="112" mass="12986">MTEAMLERKKQVCEDILQMFDILEPGLTRVRGLTMYELHAPIMVLTIKRFEMHKITKADLCRSLKKVAVYLRDCCNILKFESEKSQEGSIRKAAQDALVQLRSWEPVVGKML</sequence>
<dbReference type="PANTHER" id="PTHR46455:SF5">
    <property type="entry name" value="SET AND MYND DOMAIN CONTAINING, ARTHROPOD-SPECIFIC, MEMBER 4, ISOFORM A"/>
    <property type="match status" value="1"/>
</dbReference>
<accession>A0A1B6MN65</accession>